<comment type="caution">
    <text evidence="4">The sequence shown here is derived from an EMBL/GenBank/DDBJ whole genome shotgun (WGS) entry which is preliminary data.</text>
</comment>
<keyword evidence="3" id="KW-1133">Transmembrane helix</keyword>
<evidence type="ECO:0008006" key="5">
    <source>
        <dbReference type="Google" id="ProtNLM"/>
    </source>
</evidence>
<evidence type="ECO:0000256" key="3">
    <source>
        <dbReference type="SAM" id="Phobius"/>
    </source>
</evidence>
<evidence type="ECO:0000256" key="2">
    <source>
        <dbReference type="ARBA" id="ARBA00022803"/>
    </source>
</evidence>
<dbReference type="AlphaFoldDB" id="X0X3N9"/>
<dbReference type="InterPro" id="IPR052346">
    <property type="entry name" value="O-mannosyl-transferase_TMTC"/>
</dbReference>
<keyword evidence="1" id="KW-0677">Repeat</keyword>
<dbReference type="PANTHER" id="PTHR44227:SF3">
    <property type="entry name" value="PROTEIN O-MANNOSYL-TRANSFERASE TMTC4"/>
    <property type="match status" value="1"/>
</dbReference>
<keyword evidence="3" id="KW-0472">Membrane</keyword>
<organism evidence="4">
    <name type="scientific">marine sediment metagenome</name>
    <dbReference type="NCBI Taxonomy" id="412755"/>
    <lineage>
        <taxon>unclassified sequences</taxon>
        <taxon>metagenomes</taxon>
        <taxon>ecological metagenomes</taxon>
    </lineage>
</organism>
<name>X0X3N9_9ZZZZ</name>
<feature type="non-terminal residue" evidence="4">
    <location>
        <position position="1"/>
    </location>
</feature>
<protein>
    <recommendedName>
        <fullName evidence="5">Glycosyltransferase RgtA/B/C/D-like domain-containing protein</fullName>
    </recommendedName>
</protein>
<sequence>SSVFAIYAQTSGFETVRFDDPTYVRGSVHLREGLSADGIAWAFSNPFASNYFPLTLMSHMFDRDLHGEDYGGHHITSVVIHAANSVLLFGALSVMTGALWPSAIVAELFAVHPLNVESVAWIAERKNVLSTTFWLLAMIAYTSYARRGGLVRYLIVASLLAAGLLAKPMLVTLPLVFLLLDYWPLGRLSFAVQSDPPPVGMRVARTRTLGFAIAEKVPLLMLSVASSLMTMRVQDSTIGASSTI</sequence>
<dbReference type="EMBL" id="BARS01047953">
    <property type="protein sequence ID" value="GAG31273.1"/>
    <property type="molecule type" value="Genomic_DNA"/>
</dbReference>
<feature type="non-terminal residue" evidence="4">
    <location>
        <position position="244"/>
    </location>
</feature>
<feature type="transmembrane region" description="Helical" evidence="3">
    <location>
        <begin position="86"/>
        <end position="106"/>
    </location>
</feature>
<proteinExistence type="predicted"/>
<feature type="transmembrane region" description="Helical" evidence="3">
    <location>
        <begin position="150"/>
        <end position="180"/>
    </location>
</feature>
<reference evidence="4" key="1">
    <citation type="journal article" date="2014" name="Front. Microbiol.">
        <title>High frequency of phylogenetically diverse reductive dehalogenase-homologous genes in deep subseafloor sedimentary metagenomes.</title>
        <authorList>
            <person name="Kawai M."/>
            <person name="Futagami T."/>
            <person name="Toyoda A."/>
            <person name="Takaki Y."/>
            <person name="Nishi S."/>
            <person name="Hori S."/>
            <person name="Arai W."/>
            <person name="Tsubouchi T."/>
            <person name="Morono Y."/>
            <person name="Uchiyama I."/>
            <person name="Ito T."/>
            <person name="Fujiyama A."/>
            <person name="Inagaki F."/>
            <person name="Takami H."/>
        </authorList>
    </citation>
    <scope>NUCLEOTIDE SEQUENCE</scope>
    <source>
        <strain evidence="4">Expedition CK06-06</strain>
    </source>
</reference>
<keyword evidence="2" id="KW-0802">TPR repeat</keyword>
<evidence type="ECO:0000256" key="1">
    <source>
        <dbReference type="ARBA" id="ARBA00022737"/>
    </source>
</evidence>
<feature type="transmembrane region" description="Helical" evidence="3">
    <location>
        <begin position="127"/>
        <end position="144"/>
    </location>
</feature>
<gene>
    <name evidence="4" type="ORF">S01H1_71961</name>
</gene>
<dbReference type="PANTHER" id="PTHR44227">
    <property type="match status" value="1"/>
</dbReference>
<accession>X0X3N9</accession>
<evidence type="ECO:0000313" key="4">
    <source>
        <dbReference type="EMBL" id="GAG31273.1"/>
    </source>
</evidence>
<keyword evidence="3" id="KW-0812">Transmembrane</keyword>